<dbReference type="OrthoDB" id="342730at2759"/>
<name>A0A8B8KUW5_ABRPR</name>
<dbReference type="InterPro" id="IPR011042">
    <property type="entry name" value="6-blade_b-propeller_TolB-like"/>
</dbReference>
<evidence type="ECO:0000256" key="2">
    <source>
        <dbReference type="SAM" id="SignalP"/>
    </source>
</evidence>
<evidence type="ECO:0000313" key="4">
    <source>
        <dbReference type="RefSeq" id="XP_027347660.1"/>
    </source>
</evidence>
<keyword evidence="3" id="KW-1185">Reference proteome</keyword>
<feature type="transmembrane region" description="Helical" evidence="1">
    <location>
        <begin position="206"/>
        <end position="227"/>
    </location>
</feature>
<reference evidence="3" key="1">
    <citation type="journal article" date="2019" name="Toxins">
        <title>Detection of Abrin-Like and Prepropulchellin-Like Toxin Genes and Transcripts Using Whole Genome Sequencing and Full-Length Transcript Sequencing of Abrus precatorius.</title>
        <authorList>
            <person name="Hovde B.T."/>
            <person name="Daligault H.E."/>
            <person name="Hanschen E.R."/>
            <person name="Kunde Y.A."/>
            <person name="Johnson M.B."/>
            <person name="Starkenburg S.R."/>
            <person name="Johnson S.L."/>
        </authorList>
    </citation>
    <scope>NUCLEOTIDE SEQUENCE [LARGE SCALE GENOMIC DNA]</scope>
</reference>
<feature type="signal peptide" evidence="2">
    <location>
        <begin position="1"/>
        <end position="23"/>
    </location>
</feature>
<evidence type="ECO:0000256" key="1">
    <source>
        <dbReference type="SAM" id="Phobius"/>
    </source>
</evidence>
<dbReference type="PANTHER" id="PTHR13833">
    <property type="match status" value="1"/>
</dbReference>
<dbReference type="AlphaFoldDB" id="A0A8B8KUW5"/>
<keyword evidence="2" id="KW-0732">Signal</keyword>
<dbReference type="KEGG" id="aprc:113859042"/>
<dbReference type="Proteomes" id="UP000694853">
    <property type="component" value="Unplaced"/>
</dbReference>
<organism evidence="3 4">
    <name type="scientific">Abrus precatorius</name>
    <name type="common">Indian licorice</name>
    <name type="synonym">Glycine abrus</name>
    <dbReference type="NCBI Taxonomy" id="3816"/>
    <lineage>
        <taxon>Eukaryota</taxon>
        <taxon>Viridiplantae</taxon>
        <taxon>Streptophyta</taxon>
        <taxon>Embryophyta</taxon>
        <taxon>Tracheophyta</taxon>
        <taxon>Spermatophyta</taxon>
        <taxon>Magnoliopsida</taxon>
        <taxon>eudicotyledons</taxon>
        <taxon>Gunneridae</taxon>
        <taxon>Pentapetalae</taxon>
        <taxon>rosids</taxon>
        <taxon>fabids</taxon>
        <taxon>Fabales</taxon>
        <taxon>Fabaceae</taxon>
        <taxon>Papilionoideae</taxon>
        <taxon>50 kb inversion clade</taxon>
        <taxon>NPAAA clade</taxon>
        <taxon>indigoferoid/millettioid clade</taxon>
        <taxon>Abreae</taxon>
        <taxon>Abrus</taxon>
    </lineage>
</organism>
<reference evidence="4" key="2">
    <citation type="submission" date="2025-08" db="UniProtKB">
        <authorList>
            <consortium name="RefSeq"/>
        </authorList>
    </citation>
    <scope>IDENTIFICATION</scope>
    <source>
        <tissue evidence="4">Young leaves</tissue>
    </source>
</reference>
<proteinExistence type="predicted"/>
<keyword evidence="1" id="KW-0472">Membrane</keyword>
<gene>
    <name evidence="4" type="primary">LOC113859042</name>
</gene>
<keyword evidence="1" id="KW-0812">Transmembrane</keyword>
<evidence type="ECO:0000313" key="3">
    <source>
        <dbReference type="Proteomes" id="UP000694853"/>
    </source>
</evidence>
<dbReference type="PANTHER" id="PTHR13833:SF71">
    <property type="entry name" value="NHL DOMAIN-CONTAINING PROTEIN"/>
    <property type="match status" value="1"/>
</dbReference>
<accession>A0A8B8KUW5</accession>
<sequence>MASPSTFFTLILTLFLLSLHVDAKELIIPEDGYTVSTVLEGHKAHINPFTVLQRPGSSDLVLLDSVNSTFYTVQFPISQESVLSRFSGDGSVGYWDGDVALARFAKPKSFAFDLRGNMYVADKFNHAIRKISSRGVTTIAGGGFSEKSSGKDGPALNASFSNDFDLTFIPGLCSLLVSDHMHQLVRQINLKEEDCTFGSKSGLGAVMTWTLGLGLSCLLGIVIGILVRPYIIPNKGSNRCHFIETWKHYLTNLGKLLLTLFFGSKSAVANFSCSYVCTILMKLWRLSLSHLLFMFRINIVSPRPHLESVSLLDLDACNSGEITKSSKYYDQLKDLMSFDEEFLDSNKATFNQRNDSRGRSVPKDDILYQESSVCNLGIVKRR</sequence>
<dbReference type="SUPFAM" id="SSF101898">
    <property type="entry name" value="NHL repeat"/>
    <property type="match status" value="1"/>
</dbReference>
<dbReference type="Gene3D" id="2.120.10.30">
    <property type="entry name" value="TolB, C-terminal domain"/>
    <property type="match status" value="1"/>
</dbReference>
<dbReference type="RefSeq" id="XP_027347660.1">
    <property type="nucleotide sequence ID" value="XM_027491859.1"/>
</dbReference>
<keyword evidence="1" id="KW-1133">Transmembrane helix</keyword>
<dbReference type="GeneID" id="113859042"/>
<feature type="chain" id="PRO_5034630154" evidence="2">
    <location>
        <begin position="24"/>
        <end position="382"/>
    </location>
</feature>
<protein>
    <submittedName>
        <fullName evidence="4">Uncharacterized protein LOC113859042 isoform X1</fullName>
    </submittedName>
</protein>